<reference evidence="3" key="2">
    <citation type="journal article" date="2017" name="Nat. Plants">
        <title>The Aegilops tauschii genome reveals multiple impacts of transposons.</title>
        <authorList>
            <person name="Zhao G."/>
            <person name="Zou C."/>
            <person name="Li K."/>
            <person name="Wang K."/>
            <person name="Li T."/>
            <person name="Gao L."/>
            <person name="Zhang X."/>
            <person name="Wang H."/>
            <person name="Yang Z."/>
            <person name="Liu X."/>
            <person name="Jiang W."/>
            <person name="Mao L."/>
            <person name="Kong X."/>
            <person name="Jiao Y."/>
            <person name="Jia J."/>
        </authorList>
    </citation>
    <scope>NUCLEOTIDE SEQUENCE [LARGE SCALE GENOMIC DNA]</scope>
    <source>
        <strain evidence="3">cv. AL8/78</strain>
    </source>
</reference>
<reference evidence="2" key="5">
    <citation type="journal article" date="2021" name="G3 (Bethesda)">
        <title>Aegilops tauschii genome assembly Aet v5.0 features greater sequence contiguity and improved annotation.</title>
        <authorList>
            <person name="Wang L."/>
            <person name="Zhu T."/>
            <person name="Rodriguez J.C."/>
            <person name="Deal K.R."/>
            <person name="Dubcovsky J."/>
            <person name="McGuire P.E."/>
            <person name="Lux T."/>
            <person name="Spannagl M."/>
            <person name="Mayer K.F.X."/>
            <person name="Baldrich P."/>
            <person name="Meyers B.C."/>
            <person name="Huo N."/>
            <person name="Gu Y.Q."/>
            <person name="Zhou H."/>
            <person name="Devos K.M."/>
            <person name="Bennetzen J.L."/>
            <person name="Unver T."/>
            <person name="Budak H."/>
            <person name="Gulick P.J."/>
            <person name="Galiba G."/>
            <person name="Kalapos B."/>
            <person name="Nelson D.R."/>
            <person name="Li P."/>
            <person name="You F.M."/>
            <person name="Luo M.C."/>
            <person name="Dvorak J."/>
        </authorList>
    </citation>
    <scope>NUCLEOTIDE SEQUENCE [LARGE SCALE GENOMIC DNA]</scope>
    <source>
        <strain evidence="2">cv. AL8/78</strain>
    </source>
</reference>
<organism evidence="2 3">
    <name type="scientific">Aegilops tauschii subsp. strangulata</name>
    <name type="common">Goatgrass</name>
    <dbReference type="NCBI Taxonomy" id="200361"/>
    <lineage>
        <taxon>Eukaryota</taxon>
        <taxon>Viridiplantae</taxon>
        <taxon>Streptophyta</taxon>
        <taxon>Embryophyta</taxon>
        <taxon>Tracheophyta</taxon>
        <taxon>Spermatophyta</taxon>
        <taxon>Magnoliopsida</taxon>
        <taxon>Liliopsida</taxon>
        <taxon>Poales</taxon>
        <taxon>Poaceae</taxon>
        <taxon>BOP clade</taxon>
        <taxon>Pooideae</taxon>
        <taxon>Triticodae</taxon>
        <taxon>Triticeae</taxon>
        <taxon>Triticinae</taxon>
        <taxon>Aegilops</taxon>
    </lineage>
</organism>
<reference evidence="2" key="4">
    <citation type="submission" date="2019-03" db="UniProtKB">
        <authorList>
            <consortium name="EnsemblPlants"/>
        </authorList>
    </citation>
    <scope>IDENTIFICATION</scope>
</reference>
<evidence type="ECO:0000313" key="2">
    <source>
        <dbReference type="EnsemblPlants" id="AET7Gv20235100.1"/>
    </source>
</evidence>
<feature type="compositionally biased region" description="Basic and acidic residues" evidence="1">
    <location>
        <begin position="1"/>
        <end position="15"/>
    </location>
</feature>
<reference evidence="3" key="1">
    <citation type="journal article" date="2014" name="Science">
        <title>Ancient hybridizations among the ancestral genomes of bread wheat.</title>
        <authorList>
            <consortium name="International Wheat Genome Sequencing Consortium,"/>
            <person name="Marcussen T."/>
            <person name="Sandve S.R."/>
            <person name="Heier L."/>
            <person name="Spannagl M."/>
            <person name="Pfeifer M."/>
            <person name="Jakobsen K.S."/>
            <person name="Wulff B.B."/>
            <person name="Steuernagel B."/>
            <person name="Mayer K.F."/>
            <person name="Olsen O.A."/>
        </authorList>
    </citation>
    <scope>NUCLEOTIDE SEQUENCE [LARGE SCALE GENOMIC DNA]</scope>
    <source>
        <strain evidence="3">cv. AL8/78</strain>
    </source>
</reference>
<name>A0A453QMX6_AEGTS</name>
<reference evidence="2" key="3">
    <citation type="journal article" date="2017" name="Nature">
        <title>Genome sequence of the progenitor of the wheat D genome Aegilops tauschii.</title>
        <authorList>
            <person name="Luo M.C."/>
            <person name="Gu Y.Q."/>
            <person name="Puiu D."/>
            <person name="Wang H."/>
            <person name="Twardziok S.O."/>
            <person name="Deal K.R."/>
            <person name="Huo N."/>
            <person name="Zhu T."/>
            <person name="Wang L."/>
            <person name="Wang Y."/>
            <person name="McGuire P.E."/>
            <person name="Liu S."/>
            <person name="Long H."/>
            <person name="Ramasamy R.K."/>
            <person name="Rodriguez J.C."/>
            <person name="Van S.L."/>
            <person name="Yuan L."/>
            <person name="Wang Z."/>
            <person name="Xia Z."/>
            <person name="Xiao L."/>
            <person name="Anderson O.D."/>
            <person name="Ouyang S."/>
            <person name="Liang Y."/>
            <person name="Zimin A.V."/>
            <person name="Pertea G."/>
            <person name="Qi P."/>
            <person name="Bennetzen J.L."/>
            <person name="Dai X."/>
            <person name="Dawson M.W."/>
            <person name="Muller H.G."/>
            <person name="Kugler K."/>
            <person name="Rivarola-Duarte L."/>
            <person name="Spannagl M."/>
            <person name="Mayer K.F.X."/>
            <person name="Lu F.H."/>
            <person name="Bevan M.W."/>
            <person name="Leroy P."/>
            <person name="Li P."/>
            <person name="You F.M."/>
            <person name="Sun Q."/>
            <person name="Liu Z."/>
            <person name="Lyons E."/>
            <person name="Wicker T."/>
            <person name="Salzberg S.L."/>
            <person name="Devos K.M."/>
            <person name="Dvorak J."/>
        </authorList>
    </citation>
    <scope>NUCLEOTIDE SEQUENCE [LARGE SCALE GENOMIC DNA]</scope>
    <source>
        <strain evidence="2">cv. AL8/78</strain>
    </source>
</reference>
<dbReference type="Proteomes" id="UP000015105">
    <property type="component" value="Chromosome 7D"/>
</dbReference>
<accession>A0A453QMX6</accession>
<dbReference type="AlphaFoldDB" id="A0A453QMX6"/>
<evidence type="ECO:0000256" key="1">
    <source>
        <dbReference type="SAM" id="MobiDB-lite"/>
    </source>
</evidence>
<proteinExistence type="predicted"/>
<keyword evidence="3" id="KW-1185">Reference proteome</keyword>
<evidence type="ECO:0000313" key="3">
    <source>
        <dbReference type="Proteomes" id="UP000015105"/>
    </source>
</evidence>
<dbReference type="EnsemblPlants" id="AET7Gv20235100.1">
    <property type="protein sequence ID" value="AET7Gv20235100.1"/>
    <property type="gene ID" value="AET7Gv20235100"/>
</dbReference>
<sequence length="96" mass="10582">MQRHIDPSHRPRESHALTMSSPATEQAIFFLRNHAVTMTAADGVNATSPMAVGRALEVQLAVSVSQLRVTAHHPEHYLVIFSQPTHHVNAVRRGSI</sequence>
<protein>
    <submittedName>
        <fullName evidence="2">Uncharacterized protein</fullName>
    </submittedName>
</protein>
<dbReference type="Gramene" id="AET7Gv20235100.1">
    <property type="protein sequence ID" value="AET7Gv20235100.1"/>
    <property type="gene ID" value="AET7Gv20235100"/>
</dbReference>
<feature type="region of interest" description="Disordered" evidence="1">
    <location>
        <begin position="1"/>
        <end position="20"/>
    </location>
</feature>